<comment type="caution">
    <text evidence="1">The sequence shown here is derived from an EMBL/GenBank/DDBJ whole genome shotgun (WGS) entry which is preliminary data.</text>
</comment>
<dbReference type="Proteomes" id="UP000269221">
    <property type="component" value="Unassembled WGS sequence"/>
</dbReference>
<keyword evidence="2" id="KW-1185">Reference proteome</keyword>
<gene>
    <name evidence="1" type="ORF">DUI87_05663</name>
</gene>
<dbReference type="AlphaFoldDB" id="A0A3M0KWA1"/>
<proteinExistence type="predicted"/>
<reference evidence="1 2" key="1">
    <citation type="submission" date="2018-07" db="EMBL/GenBank/DDBJ databases">
        <title>A high quality draft genome assembly of the barn swallow (H. rustica rustica).</title>
        <authorList>
            <person name="Formenti G."/>
            <person name="Chiara M."/>
            <person name="Poveda L."/>
            <person name="Francoijs K.-J."/>
            <person name="Bonisoli-Alquati A."/>
            <person name="Canova L."/>
            <person name="Gianfranceschi L."/>
            <person name="Horner D.S."/>
            <person name="Saino N."/>
        </authorList>
    </citation>
    <scope>NUCLEOTIDE SEQUENCE [LARGE SCALE GENOMIC DNA]</scope>
    <source>
        <strain evidence="1">Chelidonia</strain>
        <tissue evidence="1">Blood</tissue>
    </source>
</reference>
<evidence type="ECO:0000313" key="1">
    <source>
        <dbReference type="EMBL" id="RMC17086.1"/>
    </source>
</evidence>
<evidence type="ECO:0000313" key="2">
    <source>
        <dbReference type="Proteomes" id="UP000269221"/>
    </source>
</evidence>
<dbReference type="EMBL" id="QRBI01000099">
    <property type="protein sequence ID" value="RMC17086.1"/>
    <property type="molecule type" value="Genomic_DNA"/>
</dbReference>
<organism evidence="1 2">
    <name type="scientific">Hirundo rustica rustica</name>
    <dbReference type="NCBI Taxonomy" id="333673"/>
    <lineage>
        <taxon>Eukaryota</taxon>
        <taxon>Metazoa</taxon>
        <taxon>Chordata</taxon>
        <taxon>Craniata</taxon>
        <taxon>Vertebrata</taxon>
        <taxon>Euteleostomi</taxon>
        <taxon>Archelosauria</taxon>
        <taxon>Archosauria</taxon>
        <taxon>Dinosauria</taxon>
        <taxon>Saurischia</taxon>
        <taxon>Theropoda</taxon>
        <taxon>Coelurosauria</taxon>
        <taxon>Aves</taxon>
        <taxon>Neognathae</taxon>
        <taxon>Neoaves</taxon>
        <taxon>Telluraves</taxon>
        <taxon>Australaves</taxon>
        <taxon>Passeriformes</taxon>
        <taxon>Sylvioidea</taxon>
        <taxon>Hirundinidae</taxon>
        <taxon>Hirundo</taxon>
    </lineage>
</organism>
<sequence>MGNKRDQEQYLGNPEKAVQDLFLDPSQAFWTSPTGKEYIWRWNISCTLPDSVLHVHIKVNGQSHIDPGCVV</sequence>
<protein>
    <submittedName>
        <fullName evidence="1">Uncharacterized protein</fullName>
    </submittedName>
</protein>
<accession>A0A3M0KWA1</accession>
<name>A0A3M0KWA1_HIRRU</name>